<dbReference type="PANTHER" id="PTHR21666">
    <property type="entry name" value="PEPTIDASE-RELATED"/>
    <property type="match status" value="1"/>
</dbReference>
<keyword evidence="2" id="KW-0378">Hydrolase</keyword>
<comment type="caution">
    <text evidence="2">The sequence shown here is derived from an EMBL/GenBank/DDBJ whole genome shotgun (WGS) entry which is preliminary data.</text>
</comment>
<gene>
    <name evidence="2" type="ORF">ACH4F9_14970</name>
</gene>
<dbReference type="PROSITE" id="PS51318">
    <property type="entry name" value="TAT"/>
    <property type="match status" value="1"/>
</dbReference>
<dbReference type="SUPFAM" id="SSF51261">
    <property type="entry name" value="Duplicated hybrid motif"/>
    <property type="match status" value="1"/>
</dbReference>
<proteinExistence type="predicted"/>
<dbReference type="Proteomes" id="UP001610818">
    <property type="component" value="Unassembled WGS sequence"/>
</dbReference>
<dbReference type="GO" id="GO:0016787">
    <property type="term" value="F:hydrolase activity"/>
    <property type="evidence" value="ECO:0007669"/>
    <property type="project" value="UniProtKB-KW"/>
</dbReference>
<evidence type="ECO:0000313" key="3">
    <source>
        <dbReference type="Proteomes" id="UP001610818"/>
    </source>
</evidence>
<feature type="domain" description="M23ase beta-sheet core" evidence="1">
    <location>
        <begin position="127"/>
        <end position="224"/>
    </location>
</feature>
<protein>
    <submittedName>
        <fullName evidence="2">M23 family metallopeptidase</fullName>
        <ecNumber evidence="2">3.4.24.-</ecNumber>
    </submittedName>
</protein>
<dbReference type="Gene3D" id="2.70.70.10">
    <property type="entry name" value="Glucose Permease (Domain IIA)"/>
    <property type="match status" value="1"/>
</dbReference>
<dbReference type="InterPro" id="IPR006311">
    <property type="entry name" value="TAT_signal"/>
</dbReference>
<dbReference type="RefSeq" id="WP_397711830.1">
    <property type="nucleotide sequence ID" value="NZ_JBIRGN010000003.1"/>
</dbReference>
<dbReference type="CDD" id="cd12797">
    <property type="entry name" value="M23_peptidase"/>
    <property type="match status" value="1"/>
</dbReference>
<evidence type="ECO:0000313" key="2">
    <source>
        <dbReference type="EMBL" id="MFH8546300.1"/>
    </source>
</evidence>
<reference evidence="2 3" key="1">
    <citation type="submission" date="2024-10" db="EMBL/GenBank/DDBJ databases">
        <title>The Natural Products Discovery Center: Release of the First 8490 Sequenced Strains for Exploring Actinobacteria Biosynthetic Diversity.</title>
        <authorList>
            <person name="Kalkreuter E."/>
            <person name="Kautsar S.A."/>
            <person name="Yang D."/>
            <person name="Bader C.D."/>
            <person name="Teijaro C.N."/>
            <person name="Fluegel L."/>
            <person name="Davis C.M."/>
            <person name="Simpson J.R."/>
            <person name="Lauterbach L."/>
            <person name="Steele A.D."/>
            <person name="Gui C."/>
            <person name="Meng S."/>
            <person name="Li G."/>
            <person name="Viehrig K."/>
            <person name="Ye F."/>
            <person name="Su P."/>
            <person name="Kiefer A.F."/>
            <person name="Nichols A."/>
            <person name="Cepeda A.J."/>
            <person name="Yan W."/>
            <person name="Fan B."/>
            <person name="Jiang Y."/>
            <person name="Adhikari A."/>
            <person name="Zheng C.-J."/>
            <person name="Schuster L."/>
            <person name="Cowan T.M."/>
            <person name="Smanski M.J."/>
            <person name="Chevrette M.G."/>
            <person name="De Carvalho L.P.S."/>
            <person name="Shen B."/>
        </authorList>
    </citation>
    <scope>NUCLEOTIDE SEQUENCE [LARGE SCALE GENOMIC DNA]</scope>
    <source>
        <strain evidence="2 3">NPDC017990</strain>
    </source>
</reference>
<dbReference type="Pfam" id="PF01551">
    <property type="entry name" value="Peptidase_M23"/>
    <property type="match status" value="1"/>
</dbReference>
<dbReference type="EMBL" id="JBIRGQ010000003">
    <property type="protein sequence ID" value="MFH8546300.1"/>
    <property type="molecule type" value="Genomic_DNA"/>
</dbReference>
<dbReference type="InterPro" id="IPR050570">
    <property type="entry name" value="Cell_wall_metabolism_enzyme"/>
</dbReference>
<evidence type="ECO:0000259" key="1">
    <source>
        <dbReference type="Pfam" id="PF01551"/>
    </source>
</evidence>
<name>A0ABW7QQ53_9ACTN</name>
<dbReference type="PANTHER" id="PTHR21666:SF270">
    <property type="entry name" value="MUREIN HYDROLASE ACTIVATOR ENVC"/>
    <property type="match status" value="1"/>
</dbReference>
<keyword evidence="3" id="KW-1185">Reference proteome</keyword>
<accession>A0ABW7QQ53</accession>
<dbReference type="InterPro" id="IPR011055">
    <property type="entry name" value="Dup_hybrid_motif"/>
</dbReference>
<dbReference type="EC" id="3.4.24.-" evidence="2"/>
<sequence length="235" mass="24598">MRAGPVATVLALMGYDIDSPREAGTTRRDVLSVAAGLMAGGALTVAGPAGQAAAESDAARAASDSDGGCGVGYDAEFEEALAEGDDATPDSRVLAPEKPRRRFTLPLRRRYRVSSRYGVRGDWAAGHHTGIDLAVPKGTAVHAVGAGTVVLARWSGAYGKAVTVRMRDGHYAVYAHLSRISVRRGARVGAGDRIGRSGATGRATGPHLHLEIRARRGYGSDVNPVRYLAKRGARL</sequence>
<dbReference type="InterPro" id="IPR016047">
    <property type="entry name" value="M23ase_b-sheet_dom"/>
</dbReference>
<organism evidence="2 3">
    <name type="scientific">Streptomyces longisporoflavus</name>
    <dbReference type="NCBI Taxonomy" id="28044"/>
    <lineage>
        <taxon>Bacteria</taxon>
        <taxon>Bacillati</taxon>
        <taxon>Actinomycetota</taxon>
        <taxon>Actinomycetes</taxon>
        <taxon>Kitasatosporales</taxon>
        <taxon>Streptomycetaceae</taxon>
        <taxon>Streptomyces</taxon>
    </lineage>
</organism>